<dbReference type="InterPro" id="IPR058861">
    <property type="entry name" value="MIB_arm"/>
</dbReference>
<dbReference type="InterPro" id="IPR058860">
    <property type="entry name" value="MIB_M2"/>
</dbReference>
<organism evidence="5 6">
    <name type="scientific">Mycoplasmopsis cynos</name>
    <dbReference type="NCBI Taxonomy" id="171284"/>
    <lineage>
        <taxon>Bacteria</taxon>
        <taxon>Bacillati</taxon>
        <taxon>Mycoplasmatota</taxon>
        <taxon>Mycoplasmoidales</taxon>
        <taxon>Metamycoplasmataceae</taxon>
        <taxon>Mycoplasmopsis</taxon>
    </lineage>
</organism>
<dbReference type="RefSeq" id="WP_129720621.1">
    <property type="nucleotide sequence ID" value="NZ_LR214986.1"/>
</dbReference>
<feature type="domain" description="Mycoplasma immunoglobulin binding protein arm" evidence="3">
    <location>
        <begin position="179"/>
        <end position="343"/>
    </location>
</feature>
<keyword evidence="5" id="KW-0614">Plasmid</keyword>
<evidence type="ECO:0000259" key="2">
    <source>
        <dbReference type="Pfam" id="PF26360"/>
    </source>
</evidence>
<dbReference type="Pfam" id="PF26364">
    <property type="entry name" value="MIB_M2"/>
    <property type="match status" value="1"/>
</dbReference>
<feature type="domain" description="Mycoplasma immunoglobulin binding protein M2" evidence="4">
    <location>
        <begin position="567"/>
        <end position="760"/>
    </location>
</feature>
<geneLocation type="plasmid" evidence="5 6">
    <name>13</name>
</geneLocation>
<protein>
    <recommendedName>
        <fullName evidence="7">Immunoglobulin-blocking virulence protein</fullName>
    </recommendedName>
</protein>
<feature type="domain" description="IgG-blocking virulence" evidence="2">
    <location>
        <begin position="350"/>
        <end position="557"/>
    </location>
</feature>
<evidence type="ECO:0000313" key="5">
    <source>
        <dbReference type="EMBL" id="VEU64745.1"/>
    </source>
</evidence>
<dbReference type="Proteomes" id="UP000289506">
    <property type="component" value="Plasmid 13"/>
</dbReference>
<feature type="region of interest" description="Disordered" evidence="1">
    <location>
        <begin position="51"/>
        <end position="118"/>
    </location>
</feature>
<dbReference type="InterPro" id="IPR030941">
    <property type="entry name" value="Predic_Ig_block"/>
</dbReference>
<dbReference type="Pfam" id="PF26361">
    <property type="entry name" value="MIB_arm"/>
    <property type="match status" value="1"/>
</dbReference>
<dbReference type="EMBL" id="LR214986">
    <property type="protein sequence ID" value="VEU64745.1"/>
    <property type="molecule type" value="Genomic_DNA"/>
</dbReference>
<feature type="compositionally biased region" description="Basic and acidic residues" evidence="1">
    <location>
        <begin position="90"/>
        <end position="106"/>
    </location>
</feature>
<evidence type="ECO:0008006" key="7">
    <source>
        <dbReference type="Google" id="ProtNLM"/>
    </source>
</evidence>
<evidence type="ECO:0000259" key="3">
    <source>
        <dbReference type="Pfam" id="PF26361"/>
    </source>
</evidence>
<proteinExistence type="predicted"/>
<evidence type="ECO:0000259" key="4">
    <source>
        <dbReference type="Pfam" id="PF26364"/>
    </source>
</evidence>
<evidence type="ECO:0000313" key="6">
    <source>
        <dbReference type="Proteomes" id="UP000289506"/>
    </source>
</evidence>
<dbReference type="NCBIfam" id="TIGR04526">
    <property type="entry name" value="predic_Ig_block"/>
    <property type="match status" value="1"/>
</dbReference>
<dbReference type="Pfam" id="PF26360">
    <property type="entry name" value="MIB_M1"/>
    <property type="match status" value="1"/>
</dbReference>
<dbReference type="AlphaFoldDB" id="A0A449AIA4"/>
<dbReference type="InterPro" id="IPR030942">
    <property type="entry name" value="Mycoplas_M_dom"/>
</dbReference>
<dbReference type="NCBIfam" id="TIGR04524">
    <property type="entry name" value="mycoplas_M_dom"/>
    <property type="match status" value="1"/>
</dbReference>
<sequence>MLKRRKKVFLLAGIGGMIASIALTTVYAQLSKNISDFKFNISGTVKTFIDNETADPSNARSGAYDDNLPRRKIKEPIKDKIPTPNETIDNTDKLRKIEKPKVEPDVKPNPPESTPETQNIPRVEKHVLIEHGDISYYGDKVYFKPREYSKADIAKGIANRIPYRAELLPDVENITGALTEKNIEKSVQRAIRHGKAGDYIFGKGSQYRELLEDKNKSIDEKVAYYNSDGNAPEQLSTLWFKYYRLLKSKETIAKYVDDIALQHLDEWWNSKEEFSWLPPRAYERKKIPLGHLQLLLHIDHSKITNISQSVKDELAKGYVIPQDSGNVWVNDKGEWESGNYEPPLNPVDGEIRRNNRIKRVLGNNSIWSRNPEDVERGKYGNWRDTDVTEFYRQLLNKDSEFKDLIKYRGIGGFSITQYDRIEKVKGADREKAVVVTIDLEYAHAFEKAEKLIEAFKKKQIDITGYRIKNVGKNSSDQDISKILAVLPQKLPLLELFFESKNTSALKYIKDKEIDELSLLSNNKVNTLDDDWALNPWALNKVAWVNMADYNVSGEYIQGLTIYSRITFDNLAFDDEDYRNNDPTIINNGLRMAYWTRNNERIFQGPFGPGNKPDRDSDGNSYPMGIDLSRVKNIKTLRGLIFYDEERGKQFVRKLNKIKLYNDSDTWEVPVLDMNEAQFDDILIKQKRNPRSKIMFSNGNTTKKIKITIDNSNTNLNSKGLQNLSTLIEYSDGNFNNNTEIIVPSNARELLNTLKGAGYNARIESEDDGLEFV</sequence>
<evidence type="ECO:0000256" key="1">
    <source>
        <dbReference type="SAM" id="MobiDB-lite"/>
    </source>
</evidence>
<name>A0A449AIA4_9BACT</name>
<reference evidence="5 6" key="1">
    <citation type="submission" date="2019-01" db="EMBL/GenBank/DDBJ databases">
        <authorList>
            <consortium name="Pathogen Informatics"/>
        </authorList>
    </citation>
    <scope>NUCLEOTIDE SEQUENCE [LARGE SCALE GENOMIC DNA]</scope>
    <source>
        <strain evidence="5 6">NCTC10142</strain>
        <plasmid evidence="6">13</plasmid>
    </source>
</reference>
<gene>
    <name evidence="5" type="ORF">NCTC10142_00505</name>
</gene>
<accession>A0A449AIA4</accession>